<evidence type="ECO:0000256" key="6">
    <source>
        <dbReference type="ARBA" id="ARBA00023136"/>
    </source>
</evidence>
<evidence type="ECO:0000256" key="7">
    <source>
        <dbReference type="SAM" id="Phobius"/>
    </source>
</evidence>
<keyword evidence="4 7" id="KW-0812">Transmembrane</keyword>
<name>A0A4R1N8M6_9GAMM</name>
<keyword evidence="3" id="KW-1003">Cell membrane</keyword>
<proteinExistence type="inferred from homology"/>
<evidence type="ECO:0000256" key="5">
    <source>
        <dbReference type="ARBA" id="ARBA00022989"/>
    </source>
</evidence>
<evidence type="ECO:0000256" key="2">
    <source>
        <dbReference type="ARBA" id="ARBA00007942"/>
    </source>
</evidence>
<organism evidence="8 9">
    <name type="scientific">Sodalis ligni</name>
    <dbReference type="NCBI Taxonomy" id="2697027"/>
    <lineage>
        <taxon>Bacteria</taxon>
        <taxon>Pseudomonadati</taxon>
        <taxon>Pseudomonadota</taxon>
        <taxon>Gammaproteobacteria</taxon>
        <taxon>Enterobacterales</taxon>
        <taxon>Bruguierivoracaceae</taxon>
        <taxon>Sodalis</taxon>
    </lineage>
</organism>
<dbReference type="CDD" id="cd06579">
    <property type="entry name" value="TM_PBP1_transp_AraH_like"/>
    <property type="match status" value="1"/>
</dbReference>
<dbReference type="Proteomes" id="UP000294555">
    <property type="component" value="Unassembled WGS sequence"/>
</dbReference>
<evidence type="ECO:0000256" key="4">
    <source>
        <dbReference type="ARBA" id="ARBA00022692"/>
    </source>
</evidence>
<comment type="subcellular location">
    <subcellularLocation>
        <location evidence="1">Cell inner membrane</location>
        <topology evidence="1">Multi-pass membrane protein</topology>
    </subcellularLocation>
</comment>
<feature type="transmembrane region" description="Helical" evidence="7">
    <location>
        <begin position="29"/>
        <end position="47"/>
    </location>
</feature>
<keyword evidence="6 7" id="KW-0472">Membrane</keyword>
<dbReference type="EMBL" id="SJOI01000001">
    <property type="protein sequence ID" value="TCL02949.1"/>
    <property type="molecule type" value="Genomic_DNA"/>
</dbReference>
<reference evidence="8 9" key="1">
    <citation type="submission" date="2019-02" db="EMBL/GenBank/DDBJ databases">
        <title>Investigation of anaerobic lignin degradation for improved lignocellulosic biofuels.</title>
        <authorList>
            <person name="Deangelis K."/>
        </authorList>
    </citation>
    <scope>NUCLEOTIDE SEQUENCE [LARGE SCALE GENOMIC DNA]</scope>
    <source>
        <strain evidence="8 9">159R</strain>
    </source>
</reference>
<feature type="transmembrane region" description="Helical" evidence="7">
    <location>
        <begin position="282"/>
        <end position="315"/>
    </location>
</feature>
<feature type="transmembrane region" description="Helical" evidence="7">
    <location>
        <begin position="153"/>
        <end position="174"/>
    </location>
</feature>
<keyword evidence="5 7" id="KW-1133">Transmembrane helix</keyword>
<dbReference type="RefSeq" id="WP_132921855.1">
    <property type="nucleotide sequence ID" value="NZ_SJOI01000001.1"/>
</dbReference>
<feature type="transmembrane region" description="Helical" evidence="7">
    <location>
        <begin position="248"/>
        <end position="270"/>
    </location>
</feature>
<feature type="transmembrane region" description="Helical" evidence="7">
    <location>
        <begin position="59"/>
        <end position="81"/>
    </location>
</feature>
<evidence type="ECO:0000256" key="1">
    <source>
        <dbReference type="ARBA" id="ARBA00004429"/>
    </source>
</evidence>
<dbReference type="Pfam" id="PF02653">
    <property type="entry name" value="BPD_transp_2"/>
    <property type="match status" value="1"/>
</dbReference>
<keyword evidence="9" id="KW-1185">Reference proteome</keyword>
<feature type="transmembrane region" description="Helical" evidence="7">
    <location>
        <begin position="327"/>
        <end position="343"/>
    </location>
</feature>
<gene>
    <name evidence="8" type="ORF">EZJ58_0988</name>
</gene>
<dbReference type="AlphaFoldDB" id="A0A4R1N8M6"/>
<evidence type="ECO:0000256" key="3">
    <source>
        <dbReference type="ARBA" id="ARBA00022475"/>
    </source>
</evidence>
<dbReference type="PANTHER" id="PTHR32196">
    <property type="entry name" value="ABC TRANSPORTER PERMEASE PROTEIN YPHD-RELATED-RELATED"/>
    <property type="match status" value="1"/>
</dbReference>
<dbReference type="GO" id="GO:0022857">
    <property type="term" value="F:transmembrane transporter activity"/>
    <property type="evidence" value="ECO:0007669"/>
    <property type="project" value="InterPro"/>
</dbReference>
<accession>A0A4R1N8M6</accession>
<feature type="transmembrane region" description="Helical" evidence="7">
    <location>
        <begin position="195"/>
        <end position="217"/>
    </location>
</feature>
<feature type="transmembrane region" description="Helical" evidence="7">
    <location>
        <begin position="122"/>
        <end position="147"/>
    </location>
</feature>
<dbReference type="OrthoDB" id="5422926at2"/>
<evidence type="ECO:0000313" key="8">
    <source>
        <dbReference type="EMBL" id="TCL02949.1"/>
    </source>
</evidence>
<evidence type="ECO:0000313" key="9">
    <source>
        <dbReference type="Proteomes" id="UP000294555"/>
    </source>
</evidence>
<comment type="caution">
    <text evidence="8">The sequence shown here is derived from an EMBL/GenBank/DDBJ whole genome shotgun (WGS) entry which is preliminary data.</text>
</comment>
<protein>
    <submittedName>
        <fullName evidence="8">Ribose transport system permease protein</fullName>
    </submittedName>
</protein>
<dbReference type="GO" id="GO:0005886">
    <property type="term" value="C:plasma membrane"/>
    <property type="evidence" value="ECO:0007669"/>
    <property type="project" value="UniProtKB-SubCell"/>
</dbReference>
<comment type="similarity">
    <text evidence="2">Belongs to the binding-protein-dependent transport system permease family. AraH/RbsC subfamily.</text>
</comment>
<dbReference type="InterPro" id="IPR001851">
    <property type="entry name" value="ABC_transp_permease"/>
</dbReference>
<sequence length="352" mass="36943">MSAPSHEENLSPLASTDRSTWFSRLCEHTAFWMLLILLGLVFVFSLISPNHAFFSVSNFFTIALNASQLVLLAAGMTFLLGSREFDLSVGANVVLSSILAAKTITGLAGSPDQVAMGDYPNLTVAIIAGVAVALLTGTLFGLINGLVVTRLKISSFLVTLATTTVGLGIALVITHGANVPDIPRVLQISFATNKIFGVIPLPVAVSLIIVCLLWYILSKTRFGTHTLALGSSPNAARRAGIDINSHSLYLFSLMGLLCGVAAVLDISRFATTNIGGHQTDNLQAVAAAVIGGTSLFGGIASMSGTVIGTLIPVVLSTGLVIMGLDSFYQLIVVGLIVIVAVYIDQRNRQRSV</sequence>
<feature type="transmembrane region" description="Helical" evidence="7">
    <location>
        <begin position="87"/>
        <end position="110"/>
    </location>
</feature>
<dbReference type="PANTHER" id="PTHR32196:SF72">
    <property type="entry name" value="RIBOSE IMPORT PERMEASE PROTEIN RBSC"/>
    <property type="match status" value="1"/>
</dbReference>